<sequence length="240" mass="25663">MNDDDYFDNPFYFASLVDKEKVWGDEGVGKEVGSDEEEEEPGGACLARSSLRIWEFCAGPDLRRDNINKVSCVDGFYDAPPLSGVIGLSQRAGKKPIICASNSLVYGGGCEIVITSKRGAKFALPEVKRGVVALAGGLTRLLRSVGKQRAIEIALTGRVVPVEEAERWGIVNEVVEDGEEADDVGVGERRVMKRAVEVGGRSVANSPDTVIVSREGVKLGWEGVGAEDASRMLMTDGQGG</sequence>
<dbReference type="Pfam" id="PF00378">
    <property type="entry name" value="ECH_1"/>
    <property type="match status" value="1"/>
</dbReference>
<organism evidence="1 2">
    <name type="scientific">Ajellomyces capsulatus (strain G186AR / H82 / ATCC MYA-2454 / RMSCC 2432)</name>
    <name type="common">Darling's disease fungus</name>
    <name type="synonym">Histoplasma capsulatum</name>
    <dbReference type="NCBI Taxonomy" id="447093"/>
    <lineage>
        <taxon>Eukaryota</taxon>
        <taxon>Fungi</taxon>
        <taxon>Dikarya</taxon>
        <taxon>Ascomycota</taxon>
        <taxon>Pezizomycotina</taxon>
        <taxon>Eurotiomycetes</taxon>
        <taxon>Eurotiomycetidae</taxon>
        <taxon>Onygenales</taxon>
        <taxon>Ajellomycetaceae</taxon>
        <taxon>Histoplasma</taxon>
    </lineage>
</organism>
<dbReference type="CDD" id="cd06558">
    <property type="entry name" value="crotonase-like"/>
    <property type="match status" value="1"/>
</dbReference>
<dbReference type="InterPro" id="IPR001753">
    <property type="entry name" value="Enoyl-CoA_hydra/iso"/>
</dbReference>
<evidence type="ECO:0000313" key="2">
    <source>
        <dbReference type="Proteomes" id="UP000001631"/>
    </source>
</evidence>
<dbReference type="AlphaFoldDB" id="C0NYP5"/>
<evidence type="ECO:0000313" key="1">
    <source>
        <dbReference type="EMBL" id="EEH03335.1"/>
    </source>
</evidence>
<dbReference type="Proteomes" id="UP000001631">
    <property type="component" value="Unassembled WGS sequence"/>
</dbReference>
<dbReference type="Gene3D" id="3.90.226.10">
    <property type="entry name" value="2-enoyl-CoA Hydratase, Chain A, domain 1"/>
    <property type="match status" value="1"/>
</dbReference>
<dbReference type="GeneID" id="69041291"/>
<gene>
    <name evidence="1" type="ORF">HCBG_08275</name>
</gene>
<dbReference type="InParanoid" id="C0NYP5"/>
<dbReference type="HOGENOM" id="CLU_1156095_0_0_1"/>
<reference evidence="1" key="1">
    <citation type="submission" date="2009-02" db="EMBL/GenBank/DDBJ databases">
        <title>The Genome Sequence of Ajellomyces capsulatus strain G186AR.</title>
        <authorList>
            <consortium name="The Broad Institute Genome Sequencing Platform"/>
            <person name="Champion M."/>
            <person name="Cuomo C."/>
            <person name="Ma L.-J."/>
            <person name="Henn M.R."/>
            <person name="Sil A."/>
            <person name="Goldman B."/>
            <person name="Young S.K."/>
            <person name="Kodira C.D."/>
            <person name="Zeng Q."/>
            <person name="Koehrsen M."/>
            <person name="Alvarado L."/>
            <person name="Berlin A."/>
            <person name="Borenstein D."/>
            <person name="Chen Z."/>
            <person name="Engels R."/>
            <person name="Freedman E."/>
            <person name="Gellesch M."/>
            <person name="Goldberg J."/>
            <person name="Griggs A."/>
            <person name="Gujja S."/>
            <person name="Heiman D."/>
            <person name="Hepburn T."/>
            <person name="Howarth C."/>
            <person name="Jen D."/>
            <person name="Larson L."/>
            <person name="Lewis B."/>
            <person name="Mehta T."/>
            <person name="Park D."/>
            <person name="Pearson M."/>
            <person name="Roberts A."/>
            <person name="Saif S."/>
            <person name="Shea T."/>
            <person name="Shenoy N."/>
            <person name="Sisk P."/>
            <person name="Stolte C."/>
            <person name="Sykes S."/>
            <person name="Walk T."/>
            <person name="White J."/>
            <person name="Yandava C."/>
            <person name="Klein B."/>
            <person name="McEwen J.G."/>
            <person name="Puccia R."/>
            <person name="Goldman G.H."/>
            <person name="Felipe M.S."/>
            <person name="Nino-Vega G."/>
            <person name="San-Blas G."/>
            <person name="Taylor J."/>
            <person name="Mendoza L."/>
            <person name="Galagan J."/>
            <person name="Nusbaum C."/>
            <person name="Birren B."/>
        </authorList>
    </citation>
    <scope>NUCLEOTIDE SEQUENCE</scope>
    <source>
        <strain evidence="1">G186AR</strain>
    </source>
</reference>
<dbReference type="EMBL" id="GG663377">
    <property type="protein sequence ID" value="EEH03335.1"/>
    <property type="molecule type" value="Genomic_DNA"/>
</dbReference>
<dbReference type="PANTHER" id="PTHR11941:SF158">
    <property type="entry name" value="ENOYL-COA HYDRATASE (AFU_ORTHOLOGUE AFUA_2G10650)"/>
    <property type="match status" value="1"/>
</dbReference>
<dbReference type="STRING" id="447093.C0NYP5"/>
<dbReference type="GO" id="GO:0005739">
    <property type="term" value="C:mitochondrion"/>
    <property type="evidence" value="ECO:0007669"/>
    <property type="project" value="TreeGrafter"/>
</dbReference>
<dbReference type="InterPro" id="IPR029045">
    <property type="entry name" value="ClpP/crotonase-like_dom_sf"/>
</dbReference>
<keyword evidence="2" id="KW-1185">Reference proteome</keyword>
<dbReference type="RefSeq" id="XP_045283816.1">
    <property type="nucleotide sequence ID" value="XM_045435324.1"/>
</dbReference>
<dbReference type="PANTHER" id="PTHR11941">
    <property type="entry name" value="ENOYL-COA HYDRATASE-RELATED"/>
    <property type="match status" value="1"/>
</dbReference>
<dbReference type="GO" id="GO:0006635">
    <property type="term" value="P:fatty acid beta-oxidation"/>
    <property type="evidence" value="ECO:0007669"/>
    <property type="project" value="TreeGrafter"/>
</dbReference>
<accession>C0NYP5</accession>
<proteinExistence type="predicted"/>
<name>C0NYP5_AJECG</name>
<dbReference type="VEuPathDB" id="FungiDB:I7I50_11718"/>
<dbReference type="SUPFAM" id="SSF52096">
    <property type="entry name" value="ClpP/crotonase"/>
    <property type="match status" value="1"/>
</dbReference>
<protein>
    <submittedName>
        <fullName evidence="1">Enoyl-CoA hydratase</fullName>
    </submittedName>
</protein>